<evidence type="ECO:0000256" key="1">
    <source>
        <dbReference type="SAM" id="Phobius"/>
    </source>
</evidence>
<dbReference type="Pfam" id="PF07854">
    <property type="entry name" value="DUF1646"/>
    <property type="match status" value="1"/>
</dbReference>
<keyword evidence="1" id="KW-0812">Transmembrane</keyword>
<keyword evidence="1" id="KW-1133">Transmembrane helix</keyword>
<feature type="transmembrane region" description="Helical" evidence="1">
    <location>
        <begin position="31"/>
        <end position="49"/>
    </location>
</feature>
<dbReference type="EMBL" id="FP565575">
    <property type="protein sequence ID" value="CBE68590.1"/>
    <property type="molecule type" value="Genomic_DNA"/>
</dbReference>
<proteinExistence type="predicted"/>
<dbReference type="Proteomes" id="UP000006898">
    <property type="component" value="Chromosome"/>
</dbReference>
<name>D5MFQ9_METO1</name>
<sequence>MSEITIIIGLGLIMGLVLVLPFSVRWVEEELETFLLVMGCLAVTMSGLWSRHLVGEALTEPVKISVVA</sequence>
<dbReference type="HOGENOM" id="CLU_2786153_0_0_0"/>
<reference evidence="2 3" key="1">
    <citation type="journal article" date="2010" name="Nature">
        <title>Nitrite-driven anaerobic methane oxidation by oxygenic bacteria.</title>
        <authorList>
            <person name="Ettwig K.F."/>
            <person name="Butler M.K."/>
            <person name="Le Paslier D."/>
            <person name="Pelletier E."/>
            <person name="Mangenot S."/>
            <person name="Kuypers M.M.M."/>
            <person name="Schreiber F."/>
            <person name="Dutilh B.E."/>
            <person name="Zedelius J."/>
            <person name="de Beer D."/>
            <person name="Gloerich J."/>
            <person name="Wessels H.J.C.T."/>
            <person name="van Allen T."/>
            <person name="Luesken F."/>
            <person name="Wu M."/>
            <person name="van de Pas-Schoonen K.T."/>
            <person name="Op den Camp H.J.M."/>
            <person name="Janssen-Megens E.M."/>
            <person name="Francoijs K-J."/>
            <person name="Stunnenberg H."/>
            <person name="Weissenbach J."/>
            <person name="Jetten M.S.M."/>
            <person name="Strous M."/>
        </authorList>
    </citation>
    <scope>NUCLEOTIDE SEQUENCE [LARGE SCALE GENOMIC DNA]</scope>
</reference>
<dbReference type="AlphaFoldDB" id="D5MFQ9"/>
<dbReference type="InterPro" id="IPR012443">
    <property type="entry name" value="DUF1646"/>
</dbReference>
<dbReference type="KEGG" id="mox:DAMO_1530"/>
<evidence type="ECO:0000313" key="2">
    <source>
        <dbReference type="EMBL" id="CBE68590.1"/>
    </source>
</evidence>
<accession>D5MFQ9</accession>
<dbReference type="eggNOG" id="COG4756">
    <property type="taxonomic scope" value="Bacteria"/>
</dbReference>
<protein>
    <submittedName>
        <fullName evidence="2">Uncharacterized protein</fullName>
    </submittedName>
</protein>
<keyword evidence="1" id="KW-0472">Membrane</keyword>
<gene>
    <name evidence="2" type="ORF">DAMO_1530</name>
</gene>
<organism evidence="2 3">
    <name type="scientific">Methylomirabilis oxygeniifera</name>
    <dbReference type="NCBI Taxonomy" id="671143"/>
    <lineage>
        <taxon>Bacteria</taxon>
        <taxon>Candidatus Methylomirabilota</taxon>
        <taxon>Candidatus Methylomirabilia</taxon>
        <taxon>Candidatus Methylomirabilales</taxon>
        <taxon>Candidatus Methylomirabilaceae</taxon>
        <taxon>Candidatus Methylomirabilis</taxon>
    </lineage>
</organism>
<evidence type="ECO:0000313" key="3">
    <source>
        <dbReference type="Proteomes" id="UP000006898"/>
    </source>
</evidence>
<feature type="transmembrane region" description="Helical" evidence="1">
    <location>
        <begin position="6"/>
        <end position="24"/>
    </location>
</feature>
<dbReference type="STRING" id="671143.DAMO_1530"/>